<sequence>MRAAVRHFISPDVDLEDFRPNDPDDFSFLLQALVGPADGEGSESVQFNVCTLTSLTSTVSSERVLFGRSLVIVGTSKIGEILDVVRAAIERVEAGTWAEVGERLARLGYYEFEDPYVG</sequence>
<protein>
    <recommendedName>
        <fullName evidence="3">Immunity protein 8</fullName>
    </recommendedName>
</protein>
<evidence type="ECO:0000313" key="1">
    <source>
        <dbReference type="EMBL" id="NGY58200.1"/>
    </source>
</evidence>
<proteinExistence type="predicted"/>
<dbReference type="Proteomes" id="UP000481360">
    <property type="component" value="Unassembled WGS sequence"/>
</dbReference>
<dbReference type="AlphaFoldDB" id="A0A7C9VVG0"/>
<dbReference type="InterPro" id="IPR028964">
    <property type="entry name" value="Imm8"/>
</dbReference>
<organism evidence="1 2">
    <name type="scientific">Lentzea alba</name>
    <dbReference type="NCBI Taxonomy" id="2714351"/>
    <lineage>
        <taxon>Bacteria</taxon>
        <taxon>Bacillati</taxon>
        <taxon>Actinomycetota</taxon>
        <taxon>Actinomycetes</taxon>
        <taxon>Pseudonocardiales</taxon>
        <taxon>Pseudonocardiaceae</taxon>
        <taxon>Lentzea</taxon>
    </lineage>
</organism>
<dbReference type="EMBL" id="JAAMPJ010000001">
    <property type="protein sequence ID" value="NGY58200.1"/>
    <property type="molecule type" value="Genomic_DNA"/>
</dbReference>
<gene>
    <name evidence="1" type="ORF">G7043_04535</name>
</gene>
<name>A0A7C9VVG0_9PSEU</name>
<keyword evidence="2" id="KW-1185">Reference proteome</keyword>
<accession>A0A7C9VVG0</accession>
<evidence type="ECO:0008006" key="3">
    <source>
        <dbReference type="Google" id="ProtNLM"/>
    </source>
</evidence>
<dbReference type="Pfam" id="PF15586">
    <property type="entry name" value="Imm8"/>
    <property type="match status" value="1"/>
</dbReference>
<dbReference type="RefSeq" id="WP_166044138.1">
    <property type="nucleotide sequence ID" value="NZ_JAAMPJ010000001.1"/>
</dbReference>
<evidence type="ECO:0000313" key="2">
    <source>
        <dbReference type="Proteomes" id="UP000481360"/>
    </source>
</evidence>
<comment type="caution">
    <text evidence="1">The sequence shown here is derived from an EMBL/GenBank/DDBJ whole genome shotgun (WGS) entry which is preliminary data.</text>
</comment>
<reference evidence="1 2" key="1">
    <citation type="submission" date="2020-03" db="EMBL/GenBank/DDBJ databases">
        <title>Isolation and identification of active actinomycetes.</title>
        <authorList>
            <person name="Sun X."/>
        </authorList>
    </citation>
    <scope>NUCLEOTIDE SEQUENCE [LARGE SCALE GENOMIC DNA]</scope>
    <source>
        <strain evidence="1 2">NEAU-D13</strain>
    </source>
</reference>